<dbReference type="EC" id="3.5.1.98" evidence="5"/>
<evidence type="ECO:0000313" key="27">
    <source>
        <dbReference type="EMBL" id="CAF3520187.1"/>
    </source>
</evidence>
<dbReference type="UniPathway" id="UPA00378"/>
<name>A0A814S7X0_9BILA</name>
<evidence type="ECO:0000256" key="11">
    <source>
        <dbReference type="ARBA" id="ARBA00022801"/>
    </source>
</evidence>
<comment type="pathway">
    <text evidence="2">Protein modification; protein glycosylation.</text>
</comment>
<evidence type="ECO:0000259" key="24">
    <source>
        <dbReference type="Pfam" id="PF00850"/>
    </source>
</evidence>
<keyword evidence="13" id="KW-0156">Chromatin regulator</keyword>
<dbReference type="InterPro" id="IPR023696">
    <property type="entry name" value="Ureohydrolase_dom_sf"/>
</dbReference>
<keyword evidence="12" id="KW-0256">Endoplasmic reticulum</keyword>
<feature type="domain" description="Glycosyl transferase family 1" evidence="23">
    <location>
        <begin position="1114"/>
        <end position="1283"/>
    </location>
</feature>
<dbReference type="SUPFAM" id="SSF53756">
    <property type="entry name" value="UDP-Glycosyltransferase/glycogen phosphorylase"/>
    <property type="match status" value="1"/>
</dbReference>
<dbReference type="EMBL" id="CAJOAZ010000077">
    <property type="protein sequence ID" value="CAF3520187.1"/>
    <property type="molecule type" value="Genomic_DNA"/>
</dbReference>
<evidence type="ECO:0000256" key="20">
    <source>
        <dbReference type="ARBA" id="ARBA00045104"/>
    </source>
</evidence>
<dbReference type="SUPFAM" id="SSF52768">
    <property type="entry name" value="Arginase/deacetylase"/>
    <property type="match status" value="1"/>
</dbReference>
<comment type="catalytic activity">
    <reaction evidence="19">
        <text>a beta-D-Man-(1-&gt;4)-beta-D-GlcNAc-(1-&gt;4)-alpha-D-GlcNAc-diphospho-di-trans,poly-cis-dolichol + GDP-alpha-D-mannose = an alpha-D-Man-(1-&gt;3)-beta-D-Man-(1-&gt;4)-beta-D-GlcNAc-(1-&gt;4)-alpha-D-GlcNAc-diphospho-di-trans,poly-cis-dolichol + GDP + H(+)</text>
        <dbReference type="Rhea" id="RHEA:29515"/>
        <dbReference type="Rhea" id="RHEA-COMP:19511"/>
        <dbReference type="Rhea" id="RHEA-COMP:19513"/>
        <dbReference type="ChEBI" id="CHEBI:15378"/>
        <dbReference type="ChEBI" id="CHEBI:57527"/>
        <dbReference type="ChEBI" id="CHEBI:58189"/>
        <dbReference type="ChEBI" id="CHEBI:58472"/>
        <dbReference type="ChEBI" id="CHEBI:132510"/>
        <dbReference type="EC" id="2.4.1.132"/>
    </reaction>
    <physiologicalReaction direction="left-to-right" evidence="19">
        <dbReference type="Rhea" id="RHEA:29516"/>
    </physiologicalReaction>
</comment>
<feature type="region of interest" description="Disordered" evidence="22">
    <location>
        <begin position="97"/>
        <end position="243"/>
    </location>
</feature>
<evidence type="ECO:0000256" key="13">
    <source>
        <dbReference type="ARBA" id="ARBA00022853"/>
    </source>
</evidence>
<proteinExistence type="inferred from homology"/>
<feature type="coiled-coil region" evidence="21">
    <location>
        <begin position="341"/>
        <end position="418"/>
    </location>
</feature>
<keyword evidence="7" id="KW-0678">Repressor</keyword>
<keyword evidence="14" id="KW-1133">Transmembrane helix</keyword>
<evidence type="ECO:0000256" key="7">
    <source>
        <dbReference type="ARBA" id="ARBA00022491"/>
    </source>
</evidence>
<keyword evidence="8" id="KW-0328">Glycosyltransferase</keyword>
<evidence type="ECO:0000256" key="5">
    <source>
        <dbReference type="ARBA" id="ARBA00012111"/>
    </source>
</evidence>
<keyword evidence="11" id="KW-0378">Hydrolase</keyword>
<dbReference type="EC" id="2.4.1.132" evidence="6"/>
<evidence type="ECO:0000256" key="14">
    <source>
        <dbReference type="ARBA" id="ARBA00022989"/>
    </source>
</evidence>
<evidence type="ECO:0000256" key="21">
    <source>
        <dbReference type="SAM" id="Coils"/>
    </source>
</evidence>
<evidence type="ECO:0000313" key="28">
    <source>
        <dbReference type="Proteomes" id="UP000663845"/>
    </source>
</evidence>
<dbReference type="InterPro" id="IPR037138">
    <property type="entry name" value="His_deacetylse_dom_sf"/>
</dbReference>
<dbReference type="InterPro" id="IPR001296">
    <property type="entry name" value="Glyco_trans_1"/>
</dbReference>
<feature type="compositionally biased region" description="Pro residues" evidence="22">
    <location>
        <begin position="177"/>
        <end position="192"/>
    </location>
</feature>
<dbReference type="Proteomes" id="UP000663844">
    <property type="component" value="Unassembled WGS sequence"/>
</dbReference>
<evidence type="ECO:0000256" key="8">
    <source>
        <dbReference type="ARBA" id="ARBA00022676"/>
    </source>
</evidence>
<feature type="coiled-coil region" evidence="21">
    <location>
        <begin position="506"/>
        <end position="540"/>
    </location>
</feature>
<comment type="subcellular location">
    <subcellularLocation>
        <location evidence="1">Endoplasmic reticulum membrane</location>
    </subcellularLocation>
</comment>
<dbReference type="InterPro" id="IPR019323">
    <property type="entry name" value="ELKS/CAST"/>
</dbReference>
<dbReference type="InterPro" id="IPR027054">
    <property type="entry name" value="ALG2"/>
</dbReference>
<dbReference type="EMBL" id="CAJNOG010000283">
    <property type="protein sequence ID" value="CAF1144479.1"/>
    <property type="molecule type" value="Genomic_DNA"/>
</dbReference>
<comment type="caution">
    <text evidence="26">The sequence shown here is derived from an EMBL/GenBank/DDBJ whole genome shotgun (WGS) entry which is preliminary data.</text>
</comment>
<keyword evidence="10" id="KW-0812">Transmembrane</keyword>
<dbReference type="Proteomes" id="UP000663845">
    <property type="component" value="Unassembled WGS sequence"/>
</dbReference>
<dbReference type="EC" id="2.4.1.257" evidence="4"/>
<accession>A0A814S7X0</accession>
<evidence type="ECO:0000313" key="26">
    <source>
        <dbReference type="EMBL" id="CAF1144479.1"/>
    </source>
</evidence>
<evidence type="ECO:0000256" key="15">
    <source>
        <dbReference type="ARBA" id="ARBA00023136"/>
    </source>
</evidence>
<sequence length="1665" mass="192418">METLLTNLSSEYDDTDLNVNHNNNNHHHQINNIPLVVDNPIIPTTEILVRKDSIVIPSISNSSISSVIRIENNNNTLLPVCTSNSFGDLSSTPLLLLDNPLSDSPTPAIPNQQNEPKLTTTTFIQCRSFPSSSSSSSTKSSTSSHSQQTPIAHEPLKNEPEDEFIPPVSLPVQKKAPAPPPPPPPPPPPVIVPPSVGSLPSKRTVSQSAGESIYYSEEDKYSSGQHQSRRSLNRQNHQRHGSAEILSRQINHEYMNRSSTANSSFYPSDNYLHNQMNYYDYDQNNSYVQQIVHELKVTKEQLNATMKSIKTFWSPELKKERALRKDESCRYQLLINEHQKRTKQDTHIQTLEHQLKQMRDELEKSRHNNQRYELTPVPSTYSIPEQQQPSIDTNAILQKQYQDTKDKLEQRINDLHVKDNECVTLKAKVDTYESKEKDLQHYISILKESILIKDQQVNMIQSEINDLRTRLKEKDSIIEKKNSKIQSTRIERQQRECDLQESKQQLDIRDRKINVLNRKIENLEEQIRDKSTQITLARAKLTAAATTAASMNMQQQTSVTNNTIVSNLEATIAEKERLIEKLREQKHTLDIEHQEEIEQLQKTLNETRLKLEQKEKDYYEGQNHIIELKEQINNAKSLLQRRETHIQSLEQQITNFKKIKTDSGSDTSKLEYENRTLQDRLSCYELERTEMKREIEWMQQELEQQKSSPLTITNDSNEQEQQQQFELAINKKQQRIEELEQAVRESLQITTEREYAMTQQKRKVENLEKQIKTLQNEIEHLRTENNEQTQITSQLQIELNERKRQYELRLEEQIKHLDDAFISQQEKILGELSEKDSHIADLEMNRSTAGASNRANTIEKLNTEKHQLHNQLKELTEIRMKIIQGHMASKQEYEQREKSVPFSPTKNNINNQILDMSSIAILHPDLGIGGAERLIVDIALALKYSGHKVDVYTNFHDKKRCFDETRNGQLNVFVACSWFPRHIFGKFHALCAYIRFILLAIYVVYQTKGKQYDLFLCDQISACIPVLKRSQLPVLFYCHYPDHLLTKRESLAKKLYRRPIDTFEVYTTCLADRILVNSEYTQSIFEKYISSTTPVDILYPTIPDQTLPISSFNENDSVINFLSINRFERKKELTLALQSFAHLRKLIGSNSKKIHLYIIGGYDERLRENVEYYNELQQLAIDLKLDSSLITFVRSFSDEQKREYLSKAHCILYTPRFEHFGIVPLEAMQAGRPVIATATGGPLETVVDGKTGYLCDDPLIATFAKRMKEFVDNTNLSKQMGEEDMRDIIYITSSELHKVLDNIEKIRHRSYLVDALIQAYELDKHSHLQFIQPQLATNNELALAHDQDYLEFLNFIANIDLDHNESYKEQMDFYKIGYECPPFEALPLYCQLIGGASITAAKYLNRSNNSNNSIAINFFGGWHHAKRSQASGFCYINDIVMAINELRKKFDRICYIDLDLHHGDGVQEAFYCSSKVLTVSLHKYELGFFPINSGGLDEIGETWGRGFNINIPFHHGIDDNQYTSLFSRLLPKINSSFQPEVFVVQCGADTLYGDPMKSFNLTTKSILNCIEQIINVNKPILLLGGGGYHIADTARLWTSIIALCLNEKLDNDIPEHDYFSYYGPDFTLETWPGNRTNKNSQIYLDSLLDYVEKNQIDLIKSKIRQ</sequence>
<organism evidence="26 28">
    <name type="scientific">Adineta steineri</name>
    <dbReference type="NCBI Taxonomy" id="433720"/>
    <lineage>
        <taxon>Eukaryota</taxon>
        <taxon>Metazoa</taxon>
        <taxon>Spiralia</taxon>
        <taxon>Gnathifera</taxon>
        <taxon>Rotifera</taxon>
        <taxon>Eurotatoria</taxon>
        <taxon>Bdelloidea</taxon>
        <taxon>Adinetida</taxon>
        <taxon>Adinetidae</taxon>
        <taxon>Adineta</taxon>
    </lineage>
</organism>
<dbReference type="InterPro" id="IPR023801">
    <property type="entry name" value="His_deacetylse_dom"/>
</dbReference>
<comment type="similarity">
    <text evidence="3">Belongs to the histone deacetylase family. HD type 1 subfamily.</text>
</comment>
<feature type="domain" description="Histone deacetylase" evidence="24">
    <location>
        <begin position="1310"/>
        <end position="1602"/>
    </location>
</feature>
<gene>
    <name evidence="26" type="ORF">JYZ213_LOCUS23746</name>
    <name evidence="27" type="ORF">OXD698_LOCUS2377</name>
</gene>
<dbReference type="Pfam" id="PF10174">
    <property type="entry name" value="Cast"/>
    <property type="match status" value="2"/>
</dbReference>
<evidence type="ECO:0000256" key="10">
    <source>
        <dbReference type="ARBA" id="ARBA00022692"/>
    </source>
</evidence>
<dbReference type="PRINTS" id="PR01271">
    <property type="entry name" value="HISDACETLASE"/>
</dbReference>
<feature type="compositionally biased region" description="Basic residues" evidence="22">
    <location>
        <begin position="227"/>
        <end position="240"/>
    </location>
</feature>
<evidence type="ECO:0000256" key="16">
    <source>
        <dbReference type="ARBA" id="ARBA00032047"/>
    </source>
</evidence>
<reference evidence="26" key="1">
    <citation type="submission" date="2021-02" db="EMBL/GenBank/DDBJ databases">
        <authorList>
            <person name="Nowell W R."/>
        </authorList>
    </citation>
    <scope>NUCLEOTIDE SEQUENCE</scope>
</reference>
<dbReference type="PRINTS" id="PR01270">
    <property type="entry name" value="HDASUPER"/>
</dbReference>
<feature type="compositionally biased region" description="Polar residues" evidence="22">
    <location>
        <begin position="109"/>
        <end position="130"/>
    </location>
</feature>
<dbReference type="GO" id="GO:0005789">
    <property type="term" value="C:endoplasmic reticulum membrane"/>
    <property type="evidence" value="ECO:0007669"/>
    <property type="project" value="UniProtKB-SubCell"/>
</dbReference>
<evidence type="ECO:0000256" key="2">
    <source>
        <dbReference type="ARBA" id="ARBA00004922"/>
    </source>
</evidence>
<dbReference type="PANTHER" id="PTHR45918">
    <property type="entry name" value="ALPHA-1,3/1,6-MANNOSYLTRANSFERASE ALG2"/>
    <property type="match status" value="1"/>
</dbReference>
<dbReference type="GO" id="GO:0004378">
    <property type="term" value="F:GDP-Man:Man(1)GlcNAc(2)-PP-Dol alpha-1,3-mannosyltransferase activity"/>
    <property type="evidence" value="ECO:0007669"/>
    <property type="project" value="UniProtKB-EC"/>
</dbReference>
<keyword evidence="21" id="KW-0175">Coiled coil</keyword>
<feature type="compositionally biased region" description="Polar residues" evidence="22">
    <location>
        <begin position="201"/>
        <end position="210"/>
    </location>
</feature>
<dbReference type="SUPFAM" id="SSF101447">
    <property type="entry name" value="Formin homology 2 domain (FH2 domain)"/>
    <property type="match status" value="1"/>
</dbReference>
<evidence type="ECO:0000256" key="6">
    <source>
        <dbReference type="ARBA" id="ARBA00012649"/>
    </source>
</evidence>
<evidence type="ECO:0000256" key="4">
    <source>
        <dbReference type="ARBA" id="ARBA00011969"/>
    </source>
</evidence>
<keyword evidence="15" id="KW-0472">Membrane</keyword>
<evidence type="ECO:0000256" key="3">
    <source>
        <dbReference type="ARBA" id="ARBA00006457"/>
    </source>
</evidence>
<evidence type="ECO:0000256" key="1">
    <source>
        <dbReference type="ARBA" id="ARBA00004586"/>
    </source>
</evidence>
<evidence type="ECO:0000256" key="9">
    <source>
        <dbReference type="ARBA" id="ARBA00022679"/>
    </source>
</evidence>
<evidence type="ECO:0000256" key="19">
    <source>
        <dbReference type="ARBA" id="ARBA00045103"/>
    </source>
</evidence>
<evidence type="ECO:0000256" key="18">
    <source>
        <dbReference type="ARBA" id="ARBA00032874"/>
    </source>
</evidence>
<evidence type="ECO:0000259" key="25">
    <source>
        <dbReference type="Pfam" id="PF13439"/>
    </source>
</evidence>
<evidence type="ECO:0000256" key="12">
    <source>
        <dbReference type="ARBA" id="ARBA00022824"/>
    </source>
</evidence>
<dbReference type="GO" id="GO:0141221">
    <property type="term" value="F:histone deacetylase activity, hydrolytic mechanism"/>
    <property type="evidence" value="ECO:0007669"/>
    <property type="project" value="UniProtKB-EC"/>
</dbReference>
<evidence type="ECO:0000259" key="23">
    <source>
        <dbReference type="Pfam" id="PF00534"/>
    </source>
</evidence>
<protein>
    <recommendedName>
        <fullName evidence="16">GDP-Man:Man(1)GlcNAc(2)-PP-Dol alpha-1,3-mannosyltransferase</fullName>
        <ecNumber evidence="6">2.4.1.132</ecNumber>
        <ecNumber evidence="4">2.4.1.257</ecNumber>
        <ecNumber evidence="5">3.5.1.98</ecNumber>
    </recommendedName>
    <alternativeName>
        <fullName evidence="18">GDP-Man:Man(1)GlcNAc(2)-PP-dolichol mannosyltransferase</fullName>
    </alternativeName>
    <alternativeName>
        <fullName evidence="17">GDP-Man:Man(2)GlcNAc(2)-PP-Dol alpha-1,6-mannosyltransferase</fullName>
    </alternativeName>
</protein>
<evidence type="ECO:0000256" key="17">
    <source>
        <dbReference type="ARBA" id="ARBA00032333"/>
    </source>
</evidence>
<dbReference type="InterPro" id="IPR028098">
    <property type="entry name" value="Glyco_trans_4-like_N"/>
</dbReference>
<evidence type="ECO:0000256" key="22">
    <source>
        <dbReference type="SAM" id="MobiDB-lite"/>
    </source>
</evidence>
<dbReference type="GO" id="GO:0102704">
    <property type="term" value="F:GDP-Man:Man(2)GlcNAc(2)-PP-Dol alpha-1,6-mannosyltransferase activity"/>
    <property type="evidence" value="ECO:0007669"/>
    <property type="project" value="UniProtKB-EC"/>
</dbReference>
<comment type="catalytic activity">
    <reaction evidence="20">
        <text>an alpha-D-Man-(1-&gt;3)-beta-D-Man-(1-&gt;4)-beta-D-GlcNAc-(1-&gt;4)-alpha-D-GlcNAc-diphospho-di-trans,poly-cis-dolichol + GDP-alpha-D-mannose = an alpha-D-Man-(1-&gt;3)-[alpha-D-Man-(1-&gt;6)]-beta-D-Man-(1-&gt;4)-beta-D-GlcNAc-(1-&gt;4)-alpha-D-GlcNAc-diphospho-di-trans,poly-cis-dolichol + GDP + H(+)</text>
        <dbReference type="Rhea" id="RHEA:29519"/>
        <dbReference type="Rhea" id="RHEA-COMP:19513"/>
        <dbReference type="Rhea" id="RHEA-COMP:19515"/>
        <dbReference type="ChEBI" id="CHEBI:15378"/>
        <dbReference type="ChEBI" id="CHEBI:57527"/>
        <dbReference type="ChEBI" id="CHEBI:58189"/>
        <dbReference type="ChEBI" id="CHEBI:132510"/>
        <dbReference type="ChEBI" id="CHEBI:132511"/>
        <dbReference type="EC" id="2.4.1.257"/>
    </reaction>
    <physiologicalReaction direction="left-to-right" evidence="20">
        <dbReference type="Rhea" id="RHEA:29520"/>
    </physiologicalReaction>
</comment>
<dbReference type="Gene3D" id="3.40.50.2000">
    <property type="entry name" value="Glycogen Phosphorylase B"/>
    <property type="match status" value="2"/>
</dbReference>
<dbReference type="Pfam" id="PF13439">
    <property type="entry name" value="Glyco_transf_4"/>
    <property type="match status" value="1"/>
</dbReference>
<keyword evidence="9" id="KW-0808">Transferase</keyword>
<dbReference type="InterPro" id="IPR000286">
    <property type="entry name" value="HDACs"/>
</dbReference>
<feature type="compositionally biased region" description="Low complexity" evidence="22">
    <location>
        <begin position="131"/>
        <end position="146"/>
    </location>
</feature>
<dbReference type="Gene3D" id="3.40.800.20">
    <property type="entry name" value="Histone deacetylase domain"/>
    <property type="match status" value="1"/>
</dbReference>
<feature type="domain" description="Glycosyltransferase subfamily 4-like N-terminal" evidence="25">
    <location>
        <begin position="928"/>
        <end position="1102"/>
    </location>
</feature>
<dbReference type="InterPro" id="IPR003084">
    <property type="entry name" value="HDAC_I/II"/>
</dbReference>
<dbReference type="Pfam" id="PF00850">
    <property type="entry name" value="Hist_deacetyl"/>
    <property type="match status" value="1"/>
</dbReference>
<dbReference type="PANTHER" id="PTHR45918:SF1">
    <property type="entry name" value="ALPHA-1,3_1,6-MANNOSYLTRANSFERASE ALG2"/>
    <property type="match status" value="1"/>
</dbReference>
<feature type="coiled-coil region" evidence="21">
    <location>
        <begin position="565"/>
        <end position="791"/>
    </location>
</feature>
<feature type="compositionally biased region" description="Low complexity" evidence="22">
    <location>
        <begin position="97"/>
        <end position="106"/>
    </location>
</feature>
<dbReference type="Pfam" id="PF00534">
    <property type="entry name" value="Glycos_transf_1"/>
    <property type="match status" value="1"/>
</dbReference>